<dbReference type="AlphaFoldDB" id="D2U0U4"/>
<organism evidence="1">
    <name type="scientific">Arsenophonus nasoniae</name>
    <name type="common">son-killer infecting Nasonia vitripennis</name>
    <dbReference type="NCBI Taxonomy" id="638"/>
    <lineage>
        <taxon>Bacteria</taxon>
        <taxon>Pseudomonadati</taxon>
        <taxon>Pseudomonadota</taxon>
        <taxon>Gammaproteobacteria</taxon>
        <taxon>Enterobacterales</taxon>
        <taxon>Morganellaceae</taxon>
        <taxon>Arsenophonus</taxon>
    </lineage>
</organism>
<accession>D2U0U4</accession>
<sequence>MTPADTGEAVVVLSDDASEGVIKLSGDTELEVPNQPDDAKEP</sequence>
<gene>
    <name evidence="1" type="ORF">ARN_21320</name>
</gene>
<evidence type="ECO:0000313" key="1">
    <source>
        <dbReference type="EMBL" id="CBA74117.1"/>
    </source>
</evidence>
<reference evidence="1" key="1">
    <citation type="journal article" date="2010" name="Insect Mol. Biol.">
        <title>The draft genome sequence of Arsenophonus nasoniae, son-killer bacterium of Nasonia vitripennis, reveals genes associated with virulence and symbiosis.</title>
        <authorList>
            <person name="Wilkes T."/>
            <person name="Darby A.C."/>
            <person name="Choi J."/>
            <person name="Colborne J.K."/>
            <person name="Werren J.H."/>
            <person name="Hurst G.D.D."/>
        </authorList>
    </citation>
    <scope>NUCLEOTIDE SEQUENCE</scope>
</reference>
<name>D2U0U4_9GAMM</name>
<proteinExistence type="predicted"/>
<dbReference type="EMBL" id="FN545218">
    <property type="protein sequence ID" value="CBA74117.1"/>
    <property type="molecule type" value="Genomic_DNA"/>
</dbReference>
<protein>
    <submittedName>
        <fullName evidence="1">Uncharacterized protein</fullName>
    </submittedName>
</protein>